<evidence type="ECO:0000259" key="2">
    <source>
        <dbReference type="Pfam" id="PF25876"/>
    </source>
</evidence>
<feature type="coiled-coil region" evidence="1">
    <location>
        <begin position="174"/>
        <end position="201"/>
    </location>
</feature>
<dbReference type="Proteomes" id="UP000623776">
    <property type="component" value="Unassembled WGS sequence"/>
</dbReference>
<comment type="caution">
    <text evidence="4">The sequence shown here is derived from an EMBL/GenBank/DDBJ whole genome shotgun (WGS) entry which is preliminary data.</text>
</comment>
<feature type="domain" description="p-hydroxybenzoic acid efflux pump subunit AaeA-like beta-barrel" evidence="3">
    <location>
        <begin position="235"/>
        <end position="330"/>
    </location>
</feature>
<dbReference type="PANTHER" id="PTHR30386:SF18">
    <property type="entry name" value="INNER MEMBRANE PROTEIN YIAV-RELATED"/>
    <property type="match status" value="1"/>
</dbReference>
<dbReference type="InterPro" id="IPR058634">
    <property type="entry name" value="AaeA-lik-b-barrel"/>
</dbReference>
<name>A0A8H9I8L0_9GAMM</name>
<dbReference type="Pfam" id="PF25963">
    <property type="entry name" value="Beta-barrel_AAEA"/>
    <property type="match status" value="1"/>
</dbReference>
<dbReference type="EMBL" id="BMXN01000036">
    <property type="protein sequence ID" value="GGW41057.1"/>
    <property type="molecule type" value="Genomic_DNA"/>
</dbReference>
<organism evidence="4 5">
    <name type="scientific">Vreelandella hamiltonii</name>
    <dbReference type="NCBI Taxonomy" id="502829"/>
    <lineage>
        <taxon>Bacteria</taxon>
        <taxon>Pseudomonadati</taxon>
        <taxon>Pseudomonadota</taxon>
        <taxon>Gammaproteobacteria</taxon>
        <taxon>Oceanospirillales</taxon>
        <taxon>Halomonadaceae</taxon>
        <taxon>Vreelandella</taxon>
    </lineage>
</organism>
<feature type="coiled-coil region" evidence="1">
    <location>
        <begin position="82"/>
        <end position="118"/>
    </location>
</feature>
<sequence>MTPDQRFSRWVRIALAAFAVLFVYFLVADSFMPMTPEARVMRPVTQIAPELGAPVQAVLVNDHQRVAAGDVLFRLEPAPFELARQQALLNREQAEQENARLRAELAAARASLVSAQATLEERSGERRRAEALLGRQGISRQQYDQQVAAEHTAQAAVTSARAQIDSLEVQLGEEGEANLRLRQANNALARAELDLERTQVRAREAGVVANLQLQPGDYVPAGQPVIALVADRAEIVADFREKSLRHVNVGDEAQVVFDALPGHIAKGRVTALEAGVREGQLAADGQLTSIPTSDRWVRDAQRMRLHIALDDPLSTHLASLPPSGARATVQLWPGQHALAAPFAWLQAHLVSWLHYVY</sequence>
<dbReference type="AlphaFoldDB" id="A0A8H9I8L0"/>
<keyword evidence="5" id="KW-1185">Reference proteome</keyword>
<evidence type="ECO:0000256" key="1">
    <source>
        <dbReference type="SAM" id="Coils"/>
    </source>
</evidence>
<dbReference type="PANTHER" id="PTHR30386">
    <property type="entry name" value="MEMBRANE FUSION SUBUNIT OF EMRAB-TOLC MULTIDRUG EFFLUX PUMP"/>
    <property type="match status" value="1"/>
</dbReference>
<protein>
    <submittedName>
        <fullName evidence="4">Secretion protein</fullName>
    </submittedName>
</protein>
<accession>A0A8H9I8L0</accession>
<dbReference type="Gene3D" id="2.40.30.170">
    <property type="match status" value="1"/>
</dbReference>
<proteinExistence type="predicted"/>
<keyword evidence="1" id="KW-0175">Coiled coil</keyword>
<gene>
    <name evidence="4" type="ORF">GCM10007157_34570</name>
</gene>
<dbReference type="Gene3D" id="2.40.50.100">
    <property type="match status" value="1"/>
</dbReference>
<dbReference type="Gene3D" id="1.10.287.470">
    <property type="entry name" value="Helix hairpin bin"/>
    <property type="match status" value="2"/>
</dbReference>
<dbReference type="Pfam" id="PF25876">
    <property type="entry name" value="HH_MFP_RND"/>
    <property type="match status" value="1"/>
</dbReference>
<dbReference type="InterPro" id="IPR058624">
    <property type="entry name" value="MdtA-like_HH"/>
</dbReference>
<feature type="domain" description="Multidrug resistance protein MdtA-like alpha-helical hairpin" evidence="2">
    <location>
        <begin position="105"/>
        <end position="171"/>
    </location>
</feature>
<evidence type="ECO:0000313" key="5">
    <source>
        <dbReference type="Proteomes" id="UP000623776"/>
    </source>
</evidence>
<evidence type="ECO:0000313" key="4">
    <source>
        <dbReference type="EMBL" id="GGW41057.1"/>
    </source>
</evidence>
<evidence type="ECO:0000259" key="3">
    <source>
        <dbReference type="Pfam" id="PF25963"/>
    </source>
</evidence>
<dbReference type="RefSeq" id="WP_096922475.1">
    <property type="nucleotide sequence ID" value="NZ_BMXN01000036.1"/>
</dbReference>
<dbReference type="SUPFAM" id="SSF111369">
    <property type="entry name" value="HlyD-like secretion proteins"/>
    <property type="match status" value="3"/>
</dbReference>
<reference evidence="5" key="1">
    <citation type="journal article" date="2019" name="Int. J. Syst. Evol. Microbiol.">
        <title>The Global Catalogue of Microorganisms (GCM) 10K type strain sequencing project: providing services to taxonomists for standard genome sequencing and annotation.</title>
        <authorList>
            <consortium name="The Broad Institute Genomics Platform"/>
            <consortium name="The Broad Institute Genome Sequencing Center for Infectious Disease"/>
            <person name="Wu L."/>
            <person name="Ma J."/>
        </authorList>
    </citation>
    <scope>NUCLEOTIDE SEQUENCE [LARGE SCALE GENOMIC DNA]</scope>
    <source>
        <strain evidence="5">KCTC 22154</strain>
    </source>
</reference>
<dbReference type="InterPro" id="IPR050739">
    <property type="entry name" value="MFP"/>
</dbReference>